<keyword evidence="1" id="KW-0472">Membrane</keyword>
<evidence type="ECO:0000313" key="3">
    <source>
        <dbReference type="EMBL" id="PRW50825.1"/>
    </source>
</evidence>
<dbReference type="AlphaFoldDB" id="A0A2P6TNB3"/>
<name>A0A2P6TNB3_CHLSO</name>
<organism evidence="3 4">
    <name type="scientific">Chlorella sorokiniana</name>
    <name type="common">Freshwater green alga</name>
    <dbReference type="NCBI Taxonomy" id="3076"/>
    <lineage>
        <taxon>Eukaryota</taxon>
        <taxon>Viridiplantae</taxon>
        <taxon>Chlorophyta</taxon>
        <taxon>core chlorophytes</taxon>
        <taxon>Trebouxiophyceae</taxon>
        <taxon>Chlorellales</taxon>
        <taxon>Chlorellaceae</taxon>
        <taxon>Chlorella clade</taxon>
        <taxon>Chlorella</taxon>
    </lineage>
</organism>
<gene>
    <name evidence="3" type="ORF">C2E21_5552</name>
</gene>
<evidence type="ECO:0000256" key="1">
    <source>
        <dbReference type="SAM" id="Phobius"/>
    </source>
</evidence>
<feature type="transmembrane region" description="Helical" evidence="1">
    <location>
        <begin position="129"/>
        <end position="150"/>
    </location>
</feature>
<keyword evidence="2" id="KW-0732">Signal</keyword>
<protein>
    <submittedName>
        <fullName evidence="3">Uncharacterized protein</fullName>
    </submittedName>
</protein>
<sequence>MARTALNVFFTASLLCGLAILTCTYLAHAASDVLNLNTTAPSLNGTVDDTQDPTADSTPGWQFPWRKFWIYTGFLCAGTGACGLVSGLVLGTLQGFGGCQSCASCDPEAGSASSSGGHSSSYMGSPSDGMAVCGCLFGLLLFAVGVYLVMPMAAASIGYGSGYMVGAVLSTILVLACPCTEGCHTRRAEWKEAWATRTAAARARAGLPPLAAPAAAPAVELPSAKVTSTDAGCKAGGDSDMHSVDLEATVVVPPQQQPGFELH</sequence>
<keyword evidence="1" id="KW-0812">Transmembrane</keyword>
<proteinExistence type="predicted"/>
<feature type="signal peptide" evidence="2">
    <location>
        <begin position="1"/>
        <end position="29"/>
    </location>
</feature>
<feature type="transmembrane region" description="Helical" evidence="1">
    <location>
        <begin position="156"/>
        <end position="177"/>
    </location>
</feature>
<evidence type="ECO:0000256" key="2">
    <source>
        <dbReference type="SAM" id="SignalP"/>
    </source>
</evidence>
<comment type="caution">
    <text evidence="3">The sequence shown here is derived from an EMBL/GenBank/DDBJ whole genome shotgun (WGS) entry which is preliminary data.</text>
</comment>
<dbReference type="EMBL" id="LHPG02000010">
    <property type="protein sequence ID" value="PRW50825.1"/>
    <property type="molecule type" value="Genomic_DNA"/>
</dbReference>
<accession>A0A2P6TNB3</accession>
<reference evidence="3 4" key="1">
    <citation type="journal article" date="2018" name="Plant J.">
        <title>Genome sequences of Chlorella sorokiniana UTEX 1602 and Micractinium conductrix SAG 241.80: implications to maltose excretion by a green alga.</title>
        <authorList>
            <person name="Arriola M.B."/>
            <person name="Velmurugan N."/>
            <person name="Zhang Y."/>
            <person name="Plunkett M.H."/>
            <person name="Hondzo H."/>
            <person name="Barney B.M."/>
        </authorList>
    </citation>
    <scope>NUCLEOTIDE SEQUENCE [LARGE SCALE GENOMIC DNA]</scope>
    <source>
        <strain evidence="4">UTEX 1602</strain>
    </source>
</reference>
<dbReference type="Proteomes" id="UP000239899">
    <property type="component" value="Unassembled WGS sequence"/>
</dbReference>
<keyword evidence="1" id="KW-1133">Transmembrane helix</keyword>
<evidence type="ECO:0000313" key="4">
    <source>
        <dbReference type="Proteomes" id="UP000239899"/>
    </source>
</evidence>
<keyword evidence="4" id="KW-1185">Reference proteome</keyword>
<feature type="chain" id="PRO_5015168861" evidence="2">
    <location>
        <begin position="30"/>
        <end position="263"/>
    </location>
</feature>
<feature type="transmembrane region" description="Helical" evidence="1">
    <location>
        <begin position="68"/>
        <end position="90"/>
    </location>
</feature>